<feature type="region of interest" description="Disordered" evidence="13">
    <location>
        <begin position="829"/>
        <end position="858"/>
    </location>
</feature>
<evidence type="ECO:0000256" key="1">
    <source>
        <dbReference type="ARBA" id="ARBA00004609"/>
    </source>
</evidence>
<dbReference type="AlphaFoldDB" id="A0A8D3BRV6"/>
<dbReference type="FunFam" id="2.60.40.10:FF:000054">
    <property type="entry name" value="Contactin 1"/>
    <property type="match status" value="1"/>
</dbReference>
<keyword evidence="7" id="KW-0130">Cell adhesion</keyword>
<feature type="domain" description="Ig-like" evidence="14">
    <location>
        <begin position="227"/>
        <end position="312"/>
    </location>
</feature>
<evidence type="ECO:0000256" key="2">
    <source>
        <dbReference type="ARBA" id="ARBA00009812"/>
    </source>
</evidence>
<dbReference type="PROSITE" id="PS50835">
    <property type="entry name" value="IG_LIKE"/>
    <property type="match status" value="5"/>
</dbReference>
<comment type="similarity">
    <text evidence="2">Belongs to the immunoglobulin superfamily. Contactin family.</text>
</comment>
<dbReference type="SUPFAM" id="SSF48726">
    <property type="entry name" value="Immunoglobulin"/>
    <property type="match status" value="6"/>
</dbReference>
<organism evidence="16 17">
    <name type="scientific">Scophthalmus maximus</name>
    <name type="common">Turbot</name>
    <name type="synonym">Psetta maxima</name>
    <dbReference type="NCBI Taxonomy" id="52904"/>
    <lineage>
        <taxon>Eukaryota</taxon>
        <taxon>Metazoa</taxon>
        <taxon>Chordata</taxon>
        <taxon>Craniata</taxon>
        <taxon>Vertebrata</taxon>
        <taxon>Euteleostomi</taxon>
        <taxon>Actinopterygii</taxon>
        <taxon>Neopterygii</taxon>
        <taxon>Teleostei</taxon>
        <taxon>Neoteleostei</taxon>
        <taxon>Acanthomorphata</taxon>
        <taxon>Carangaria</taxon>
        <taxon>Pleuronectiformes</taxon>
        <taxon>Pleuronectoidei</taxon>
        <taxon>Scophthalmidae</taxon>
        <taxon>Scophthalmus</taxon>
    </lineage>
</organism>
<dbReference type="PROSITE" id="PS50853">
    <property type="entry name" value="FN3"/>
    <property type="match status" value="2"/>
</dbReference>
<dbReference type="FunFam" id="2.60.40.10:FF:000028">
    <property type="entry name" value="Neuronal cell adhesion molecule"/>
    <property type="match status" value="1"/>
</dbReference>
<evidence type="ECO:0000259" key="15">
    <source>
        <dbReference type="PROSITE" id="PS50853"/>
    </source>
</evidence>
<dbReference type="SUPFAM" id="SSF49265">
    <property type="entry name" value="Fibronectin type III"/>
    <property type="match status" value="2"/>
</dbReference>
<dbReference type="SMART" id="SM00060">
    <property type="entry name" value="FN3"/>
    <property type="match status" value="3"/>
</dbReference>
<keyword evidence="11" id="KW-0449">Lipoprotein</keyword>
<dbReference type="GO" id="GO:0005886">
    <property type="term" value="C:plasma membrane"/>
    <property type="evidence" value="ECO:0007669"/>
    <property type="project" value="UniProtKB-SubCell"/>
</dbReference>
<dbReference type="InterPro" id="IPR003599">
    <property type="entry name" value="Ig_sub"/>
</dbReference>
<evidence type="ECO:0000256" key="12">
    <source>
        <dbReference type="ARBA" id="ARBA00023319"/>
    </source>
</evidence>
<sequence>MSCVVKCLFPGGDVCVSGHDSGPVFEEQPSGLIYPEGLSEGKVTLSCQARASPAASYRWLVNGSDVALGLDLRYTLVAGSLVISSPESVRDTGSYQCLAINRCGTIISRAANLKFGYLHDFPPDSRSPQTAYEGMGSFVACQPPPHYPALSYRWLINEFPNFIKKDDGRWFVSQVTGNLYVARAEPNDTGSYFCFTTINMDISTKSTFSKANQLTVLPDGTEATSAPNIKVRFPAETYALAGHTTPLECFAYGNPVPKLRWRKVDGLMPSKAGASAEGPTLVLPELSFDDEGVYECEAYNSEGSDTYQGRISVQAQPEWLQVMSDSEVEISSELHWSCVDRVEVNGARLKISNLALEDSGMYQCVAENKHGTIYSTAELRVQVQAPDFRSNPVRKLIPAARGGQVMIECRPRAAPKPSLFWSRGTELLTNSSRCLTSDGILWIHNISRADEGKYTCFAENYLGKANSTGHVSVRDATKITLAPSNADINQGENVTLQCHASHDPTMDLTFTWALNGVLLDKENIGDLLIVNTQLSQAGVYTCMAQTVVDSASASAKLVVRGPPGPPGGLLVKNVAETSVELRWSRGYDNHSPIGKYIIMGRSSLSSQWKKMRTDPVNIEGNAESARVMGLIPWMDYEFQIIASNILGSGEPSVPSQTIRTQQAAPTVAPSGLAGGGGDRNELIVTWTPMAREYQNGDSFGYILAFRRKDATLWTVARVPHVESSRYVYYNESLTPYSPFEVKIKAYNRRGEGPFSQIAVVHSAEEGEPTTPVSTVNVLCVTCGTQIRYWRQHEREAAADRVRTAGLETTARVSGLRPSTRYHVAVLAYNSAGTGPPSPRTTVTTRKPPPNRPPGNVSWRTDGSLVIMRWDHVKAMHNESAVLGYKVLYKHEGQNSLKVLDKGKSSVSLPLPKDNGYVVLEIRSWGDGGDGPAHEIIVSRDSGETLKKHAPELWLMSAGIGSSCMWCLNKK</sequence>
<keyword evidence="10" id="KW-0325">Glycoprotein</keyword>
<dbReference type="PANTHER" id="PTHR44170:SF28">
    <property type="entry name" value="CONTACTIN-2"/>
    <property type="match status" value="1"/>
</dbReference>
<evidence type="ECO:0000256" key="5">
    <source>
        <dbReference type="ARBA" id="ARBA00022729"/>
    </source>
</evidence>
<dbReference type="Pfam" id="PF00041">
    <property type="entry name" value="fn3"/>
    <property type="match status" value="3"/>
</dbReference>
<proteinExistence type="inferred from homology"/>
<evidence type="ECO:0000256" key="6">
    <source>
        <dbReference type="ARBA" id="ARBA00022737"/>
    </source>
</evidence>
<feature type="domain" description="Fibronectin type-III" evidence="15">
    <location>
        <begin position="668"/>
        <end position="765"/>
    </location>
</feature>
<dbReference type="Gene3D" id="2.60.40.10">
    <property type="entry name" value="Immunoglobulins"/>
    <property type="match status" value="10"/>
</dbReference>
<dbReference type="InterPro" id="IPR007110">
    <property type="entry name" value="Ig-like_dom"/>
</dbReference>
<evidence type="ECO:0000256" key="10">
    <source>
        <dbReference type="ARBA" id="ARBA00023180"/>
    </source>
</evidence>
<protein>
    <submittedName>
        <fullName evidence="16">Contactin 2</fullName>
    </submittedName>
</protein>
<dbReference type="GO" id="GO:0030424">
    <property type="term" value="C:axon"/>
    <property type="evidence" value="ECO:0007669"/>
    <property type="project" value="TreeGrafter"/>
</dbReference>
<dbReference type="Pfam" id="PF13927">
    <property type="entry name" value="Ig_3"/>
    <property type="match status" value="3"/>
</dbReference>
<feature type="domain" description="Fibronectin type-III" evidence="15">
    <location>
        <begin position="565"/>
        <end position="663"/>
    </location>
</feature>
<evidence type="ECO:0000256" key="11">
    <source>
        <dbReference type="ARBA" id="ARBA00023288"/>
    </source>
</evidence>
<evidence type="ECO:0000256" key="13">
    <source>
        <dbReference type="SAM" id="MobiDB-lite"/>
    </source>
</evidence>
<keyword evidence="3" id="KW-1003">Cell membrane</keyword>
<evidence type="ECO:0000256" key="7">
    <source>
        <dbReference type="ARBA" id="ARBA00022889"/>
    </source>
</evidence>
<feature type="domain" description="Ig-like" evidence="14">
    <location>
        <begin position="23"/>
        <end position="114"/>
    </location>
</feature>
<keyword evidence="5" id="KW-0732">Signal</keyword>
<dbReference type="CDD" id="cd00063">
    <property type="entry name" value="FN3"/>
    <property type="match status" value="3"/>
</dbReference>
<accession>A0A8D3BRV6</accession>
<keyword evidence="8" id="KW-0472">Membrane</keyword>
<dbReference type="GO" id="GO:0098552">
    <property type="term" value="C:side of membrane"/>
    <property type="evidence" value="ECO:0007669"/>
    <property type="project" value="UniProtKB-KW"/>
</dbReference>
<dbReference type="FunFam" id="2.60.40.10:FF:000005">
    <property type="entry name" value="Neuronal cell adhesion molecule"/>
    <property type="match status" value="1"/>
</dbReference>
<dbReference type="FunFam" id="2.60.40.10:FF:000035">
    <property type="entry name" value="Contactin 1"/>
    <property type="match status" value="1"/>
</dbReference>
<feature type="domain" description="Ig-like" evidence="14">
    <location>
        <begin position="386"/>
        <end position="474"/>
    </location>
</feature>
<dbReference type="FunFam" id="2.60.40.10:FF:000600">
    <property type="entry name" value="Contactin 2"/>
    <property type="match status" value="2"/>
</dbReference>
<feature type="domain" description="Ig-like" evidence="14">
    <location>
        <begin position="477"/>
        <end position="558"/>
    </location>
</feature>
<dbReference type="FunFam" id="2.60.40.10:FF:000052">
    <property type="entry name" value="Contactin 1"/>
    <property type="match status" value="1"/>
</dbReference>
<dbReference type="InterPro" id="IPR013098">
    <property type="entry name" value="Ig_I-set"/>
</dbReference>
<comment type="subcellular location">
    <subcellularLocation>
        <location evidence="1">Cell membrane</location>
        <topology evidence="1">Lipid-anchor</topology>
        <topology evidence="1">GPI-anchor</topology>
    </subcellularLocation>
</comment>
<dbReference type="GO" id="GO:0098632">
    <property type="term" value="F:cell-cell adhesion mediator activity"/>
    <property type="evidence" value="ECO:0007669"/>
    <property type="project" value="TreeGrafter"/>
</dbReference>
<evidence type="ECO:0000313" key="17">
    <source>
        <dbReference type="Proteomes" id="UP000694558"/>
    </source>
</evidence>
<keyword evidence="12" id="KW-0393">Immunoglobulin domain</keyword>
<keyword evidence="6" id="KW-0677">Repeat</keyword>
<name>A0A8D3BRV6_SCOMX</name>
<dbReference type="Ensembl" id="ENSSMAT00000065933.1">
    <property type="protein sequence ID" value="ENSSMAP00000037764.1"/>
    <property type="gene ID" value="ENSSMAG00000019191.2"/>
</dbReference>
<evidence type="ECO:0000256" key="4">
    <source>
        <dbReference type="ARBA" id="ARBA00022622"/>
    </source>
</evidence>
<keyword evidence="9" id="KW-1015">Disulfide bond</keyword>
<feature type="domain" description="Ig-like" evidence="14">
    <location>
        <begin position="122"/>
        <end position="209"/>
    </location>
</feature>
<dbReference type="InterPro" id="IPR036116">
    <property type="entry name" value="FN3_sf"/>
</dbReference>
<reference evidence="16" key="2">
    <citation type="submission" date="2025-08" db="UniProtKB">
        <authorList>
            <consortium name="Ensembl"/>
        </authorList>
    </citation>
    <scope>IDENTIFICATION</scope>
</reference>
<dbReference type="InterPro" id="IPR003961">
    <property type="entry name" value="FN3_dom"/>
</dbReference>
<gene>
    <name evidence="16" type="primary">cntn2</name>
</gene>
<dbReference type="InterPro" id="IPR036179">
    <property type="entry name" value="Ig-like_dom_sf"/>
</dbReference>
<dbReference type="CDD" id="cd04969">
    <property type="entry name" value="Ig5_Contactin"/>
    <property type="match status" value="1"/>
</dbReference>
<dbReference type="Pfam" id="PF07679">
    <property type="entry name" value="I-set"/>
    <property type="match status" value="2"/>
</dbReference>
<evidence type="ECO:0000256" key="9">
    <source>
        <dbReference type="ARBA" id="ARBA00023157"/>
    </source>
</evidence>
<evidence type="ECO:0000313" key="16">
    <source>
        <dbReference type="Ensembl" id="ENSSMAP00000037764.1"/>
    </source>
</evidence>
<evidence type="ECO:0000256" key="3">
    <source>
        <dbReference type="ARBA" id="ARBA00022475"/>
    </source>
</evidence>
<reference evidence="16" key="1">
    <citation type="submission" date="2023-05" db="EMBL/GenBank/DDBJ databases">
        <title>High-quality long-read genome of Scophthalmus maximus.</title>
        <authorList>
            <person name="Lien S."/>
            <person name="Martinez P."/>
        </authorList>
    </citation>
    <scope>NUCLEOTIDE SEQUENCE [LARGE SCALE GENOMIC DNA]</scope>
</reference>
<dbReference type="Proteomes" id="UP000694558">
    <property type="component" value="Chromosome 6"/>
</dbReference>
<dbReference type="SMART" id="SM00409">
    <property type="entry name" value="IG"/>
    <property type="match status" value="6"/>
</dbReference>
<dbReference type="InterPro" id="IPR013783">
    <property type="entry name" value="Ig-like_fold"/>
</dbReference>
<dbReference type="FunFam" id="2.60.40.10:FF:000064">
    <property type="entry name" value="Contactin 1"/>
    <property type="match status" value="1"/>
</dbReference>
<evidence type="ECO:0000256" key="8">
    <source>
        <dbReference type="ARBA" id="ARBA00023136"/>
    </source>
</evidence>
<dbReference type="GO" id="GO:0007420">
    <property type="term" value="P:brain development"/>
    <property type="evidence" value="ECO:0007669"/>
    <property type="project" value="TreeGrafter"/>
</dbReference>
<dbReference type="PANTHER" id="PTHR44170">
    <property type="entry name" value="PROTEIN SIDEKICK"/>
    <property type="match status" value="1"/>
</dbReference>
<keyword evidence="4" id="KW-0336">GPI-anchor</keyword>
<dbReference type="GeneTree" id="ENSGT00940000164703"/>
<dbReference type="GO" id="GO:0007411">
    <property type="term" value="P:axon guidance"/>
    <property type="evidence" value="ECO:0007669"/>
    <property type="project" value="TreeGrafter"/>
</dbReference>
<dbReference type="InterPro" id="IPR003598">
    <property type="entry name" value="Ig_sub2"/>
</dbReference>
<evidence type="ECO:0000259" key="14">
    <source>
        <dbReference type="PROSITE" id="PS50835"/>
    </source>
</evidence>
<dbReference type="FunFam" id="2.60.40.10:FF:000047">
    <property type="entry name" value="Contactin 1"/>
    <property type="match status" value="1"/>
</dbReference>
<dbReference type="SMART" id="SM00408">
    <property type="entry name" value="IGc2"/>
    <property type="match status" value="5"/>
</dbReference>